<feature type="domain" description="Peptidase A2" evidence="3">
    <location>
        <begin position="96"/>
        <end position="171"/>
    </location>
</feature>
<evidence type="ECO:0000256" key="1">
    <source>
        <dbReference type="ARBA" id="ARBA00022801"/>
    </source>
</evidence>
<name>A0AAN1SXS0_9PROT</name>
<dbReference type="GO" id="GO:0006508">
    <property type="term" value="P:proteolysis"/>
    <property type="evidence" value="ECO:0007669"/>
    <property type="project" value="InterPro"/>
</dbReference>
<keyword evidence="1" id="KW-0378">Hydrolase</keyword>
<dbReference type="InterPro" id="IPR001969">
    <property type="entry name" value="Aspartic_peptidase_AS"/>
</dbReference>
<dbReference type="NCBIfam" id="TIGR02281">
    <property type="entry name" value="clan_AA_DTGA"/>
    <property type="match status" value="1"/>
</dbReference>
<dbReference type="InterPro" id="IPR001995">
    <property type="entry name" value="Peptidase_A2_cat"/>
</dbReference>
<dbReference type="PROSITE" id="PS00141">
    <property type="entry name" value="ASP_PROTEASE"/>
    <property type="match status" value="1"/>
</dbReference>
<dbReference type="RefSeq" id="WP_212786228.1">
    <property type="nucleotide sequence ID" value="NZ_AP019536.1"/>
</dbReference>
<dbReference type="AlphaFoldDB" id="A0AAN1SXS0"/>
<dbReference type="Pfam" id="PF13511">
    <property type="entry name" value="DUF4124"/>
    <property type="match status" value="1"/>
</dbReference>
<dbReference type="InterPro" id="IPR025392">
    <property type="entry name" value="DUF4124"/>
</dbReference>
<evidence type="ECO:0000313" key="4">
    <source>
        <dbReference type="EMBL" id="BBI98602.1"/>
    </source>
</evidence>
<dbReference type="EMBL" id="AP019536">
    <property type="protein sequence ID" value="BBI98602.1"/>
    <property type="molecule type" value="Genomic_DNA"/>
</dbReference>
<evidence type="ECO:0000259" key="3">
    <source>
        <dbReference type="PROSITE" id="PS50175"/>
    </source>
</evidence>
<proteinExistence type="predicted"/>
<dbReference type="KEGG" id="fku:FGKAn22_02950"/>
<dbReference type="Gene3D" id="2.40.70.10">
    <property type="entry name" value="Acid Proteases"/>
    <property type="match status" value="1"/>
</dbReference>
<evidence type="ECO:0000313" key="5">
    <source>
        <dbReference type="Proteomes" id="UP001319121"/>
    </source>
</evidence>
<dbReference type="Pfam" id="PF13975">
    <property type="entry name" value="gag-asp_proteas"/>
    <property type="match status" value="1"/>
</dbReference>
<reference evidence="4 5" key="1">
    <citation type="submission" date="2019-03" db="EMBL/GenBank/DDBJ databases">
        <title>Complete genome sequence of Ferrigenium kumadai strain An22, a microaerophilic iron-oxidizing bacterium isolated from a paddy field soil.</title>
        <authorList>
            <person name="Watanabe T."/>
            <person name="Asakawa S."/>
        </authorList>
    </citation>
    <scope>NUCLEOTIDE SEQUENCE [LARGE SCALE GENOMIC DNA]</scope>
    <source>
        <strain evidence="4 5">An22</strain>
    </source>
</reference>
<keyword evidence="2" id="KW-0732">Signal</keyword>
<dbReference type="InterPro" id="IPR034122">
    <property type="entry name" value="Retropepsin-like_bacterial"/>
</dbReference>
<dbReference type="Proteomes" id="UP001319121">
    <property type="component" value="Chromosome"/>
</dbReference>
<accession>A0AAN1SXS0</accession>
<organism evidence="4 5">
    <name type="scientific">Ferrigenium kumadai</name>
    <dbReference type="NCBI Taxonomy" id="1682490"/>
    <lineage>
        <taxon>Bacteria</taxon>
        <taxon>Pseudomonadati</taxon>
        <taxon>Pseudomonadota</taxon>
        <taxon>Betaproteobacteria</taxon>
        <taxon>Nitrosomonadales</taxon>
        <taxon>Gallionellaceae</taxon>
        <taxon>Ferrigenium</taxon>
    </lineage>
</organism>
<dbReference type="SUPFAM" id="SSF50630">
    <property type="entry name" value="Acid proteases"/>
    <property type="match status" value="1"/>
</dbReference>
<dbReference type="InterPro" id="IPR011969">
    <property type="entry name" value="Clan_AA_Asp_peptidase_C"/>
</dbReference>
<dbReference type="CDD" id="cd05483">
    <property type="entry name" value="retropepsin_like_bacteria"/>
    <property type="match status" value="1"/>
</dbReference>
<dbReference type="GO" id="GO:0004190">
    <property type="term" value="F:aspartic-type endopeptidase activity"/>
    <property type="evidence" value="ECO:0007669"/>
    <property type="project" value="InterPro"/>
</dbReference>
<evidence type="ECO:0000256" key="2">
    <source>
        <dbReference type="SAM" id="SignalP"/>
    </source>
</evidence>
<dbReference type="PROSITE" id="PS50175">
    <property type="entry name" value="ASP_PROT_RETROV"/>
    <property type="match status" value="1"/>
</dbReference>
<feature type="chain" id="PRO_5043022621" description="Peptidase A2 domain-containing protein" evidence="2">
    <location>
        <begin position="21"/>
        <end position="192"/>
    </location>
</feature>
<keyword evidence="5" id="KW-1185">Reference proteome</keyword>
<protein>
    <recommendedName>
        <fullName evidence="3">Peptidase A2 domain-containing protein</fullName>
    </recommendedName>
</protein>
<gene>
    <name evidence="4" type="ORF">FGKAn22_02950</name>
</gene>
<dbReference type="InterPro" id="IPR021109">
    <property type="entry name" value="Peptidase_aspartic_dom_sf"/>
</dbReference>
<feature type="signal peptide" evidence="2">
    <location>
        <begin position="1"/>
        <end position="20"/>
    </location>
</feature>
<sequence length="192" mass="20385">MPSKFFIFAVLALFADVAWAGTVYKCRNPQGDLVYQEAPCKQDAQSLKSWSAPSFASSGEQQSADGALASAANCKLVIPQGNGHYSVNGSINDKPLNFVVDTGASSVVLPRSVALAAGVYCKDQVLMQTAGGSASGCASIAAKLRFGPFQIRDVPVMIAPNLTQPLLGMNVLQKFRIEQDGGEMRLSLQNQR</sequence>